<dbReference type="InterPro" id="IPR001471">
    <property type="entry name" value="AP2/ERF_dom"/>
</dbReference>
<dbReference type="Pfam" id="PF00847">
    <property type="entry name" value="AP2"/>
    <property type="match status" value="1"/>
</dbReference>
<dbReference type="PANTHER" id="PTHR31190">
    <property type="entry name" value="DNA-BINDING DOMAIN"/>
    <property type="match status" value="1"/>
</dbReference>
<feature type="region of interest" description="Disordered" evidence="7">
    <location>
        <begin position="175"/>
        <end position="215"/>
    </location>
</feature>
<dbReference type="CDD" id="cd00018">
    <property type="entry name" value="AP2"/>
    <property type="match status" value="1"/>
</dbReference>
<dbReference type="InterPro" id="IPR036955">
    <property type="entry name" value="AP2/ERF_dom_sf"/>
</dbReference>
<dbReference type="Gene3D" id="3.30.730.10">
    <property type="entry name" value="AP2/ERF domain"/>
    <property type="match status" value="1"/>
</dbReference>
<dbReference type="InterPro" id="IPR044808">
    <property type="entry name" value="ERF_plant"/>
</dbReference>
<proteinExistence type="inferred from homology"/>
<keyword evidence="5" id="KW-0539">Nucleus</keyword>
<accession>A0ABY9CAC0</accession>
<reference evidence="9 10" key="1">
    <citation type="journal article" date="2023" name="Hortic Res">
        <title>The complete reference genome for grapevine (Vitis vinifera L.) genetics and breeding.</title>
        <authorList>
            <person name="Shi X."/>
            <person name="Cao S."/>
            <person name="Wang X."/>
            <person name="Huang S."/>
            <person name="Wang Y."/>
            <person name="Liu Z."/>
            <person name="Liu W."/>
            <person name="Leng X."/>
            <person name="Peng Y."/>
            <person name="Wang N."/>
            <person name="Wang Y."/>
            <person name="Ma Z."/>
            <person name="Xu X."/>
            <person name="Zhang F."/>
            <person name="Xue H."/>
            <person name="Zhong H."/>
            <person name="Wang Y."/>
            <person name="Zhang K."/>
            <person name="Velt A."/>
            <person name="Avia K."/>
            <person name="Holtgrawe D."/>
            <person name="Grimplet J."/>
            <person name="Matus J.T."/>
            <person name="Ware D."/>
            <person name="Wu X."/>
            <person name="Wang H."/>
            <person name="Liu C."/>
            <person name="Fang Y."/>
            <person name="Rustenholz C."/>
            <person name="Cheng Z."/>
            <person name="Xiao H."/>
            <person name="Zhou Y."/>
        </authorList>
    </citation>
    <scope>NUCLEOTIDE SEQUENCE [LARGE SCALE GENOMIC DNA]</scope>
    <source>
        <strain evidence="10">cv. Pinot noir / PN40024</strain>
        <tissue evidence="9">Leaf</tissue>
    </source>
</reference>
<dbReference type="InterPro" id="IPR016177">
    <property type="entry name" value="DNA-bd_dom_sf"/>
</dbReference>
<keyword evidence="4" id="KW-0804">Transcription</keyword>
<keyword evidence="3" id="KW-0238">DNA-binding</keyword>
<dbReference type="SUPFAM" id="SSF54171">
    <property type="entry name" value="DNA-binding domain"/>
    <property type="match status" value="1"/>
</dbReference>
<keyword evidence="10" id="KW-1185">Reference proteome</keyword>
<evidence type="ECO:0000313" key="9">
    <source>
        <dbReference type="EMBL" id="WJZ92020.1"/>
    </source>
</evidence>
<protein>
    <recommendedName>
        <fullName evidence="8">AP2/ERF domain-containing protein</fullName>
    </recommendedName>
</protein>
<gene>
    <name evidence="9" type="ORF">VitviT2T_011049</name>
</gene>
<dbReference type="PROSITE" id="PS51032">
    <property type="entry name" value="AP2_ERF"/>
    <property type="match status" value="1"/>
</dbReference>
<comment type="subcellular location">
    <subcellularLocation>
        <location evidence="1">Nucleus</location>
    </subcellularLocation>
</comment>
<name>A0ABY9CAC0_VITVI</name>
<feature type="domain" description="AP2/ERF" evidence="8">
    <location>
        <begin position="96"/>
        <end position="153"/>
    </location>
</feature>
<dbReference type="PRINTS" id="PR00367">
    <property type="entry name" value="ETHRSPELEMNT"/>
</dbReference>
<dbReference type="EMBL" id="CP126654">
    <property type="protein sequence ID" value="WJZ92020.1"/>
    <property type="molecule type" value="Genomic_DNA"/>
</dbReference>
<feature type="compositionally biased region" description="Basic and acidic residues" evidence="7">
    <location>
        <begin position="179"/>
        <end position="201"/>
    </location>
</feature>
<evidence type="ECO:0000256" key="5">
    <source>
        <dbReference type="ARBA" id="ARBA00023242"/>
    </source>
</evidence>
<dbReference type="PANTHER" id="PTHR31190:SF401">
    <property type="entry name" value="ETHYLENE-RESPONSIVE TRANSCRIPTION FACTOR ERF114-LIKE"/>
    <property type="match status" value="1"/>
</dbReference>
<evidence type="ECO:0000256" key="7">
    <source>
        <dbReference type="SAM" id="MobiDB-lite"/>
    </source>
</evidence>
<comment type="similarity">
    <text evidence="6">Belongs to the AP2/ERF transcription factor family. ERF subfamily.</text>
</comment>
<evidence type="ECO:0000256" key="3">
    <source>
        <dbReference type="ARBA" id="ARBA00023125"/>
    </source>
</evidence>
<evidence type="ECO:0000256" key="6">
    <source>
        <dbReference type="ARBA" id="ARBA00024343"/>
    </source>
</evidence>
<dbReference type="Proteomes" id="UP001227230">
    <property type="component" value="Chromosome 7"/>
</dbReference>
<keyword evidence="2" id="KW-0805">Transcription regulation</keyword>
<organism evidence="9 10">
    <name type="scientific">Vitis vinifera</name>
    <name type="common">Grape</name>
    <dbReference type="NCBI Taxonomy" id="29760"/>
    <lineage>
        <taxon>Eukaryota</taxon>
        <taxon>Viridiplantae</taxon>
        <taxon>Streptophyta</taxon>
        <taxon>Embryophyta</taxon>
        <taxon>Tracheophyta</taxon>
        <taxon>Spermatophyta</taxon>
        <taxon>Magnoliopsida</taxon>
        <taxon>eudicotyledons</taxon>
        <taxon>Gunneridae</taxon>
        <taxon>Pentapetalae</taxon>
        <taxon>rosids</taxon>
        <taxon>Vitales</taxon>
        <taxon>Vitaceae</taxon>
        <taxon>Viteae</taxon>
        <taxon>Vitis</taxon>
    </lineage>
</organism>
<evidence type="ECO:0000313" key="10">
    <source>
        <dbReference type="Proteomes" id="UP001227230"/>
    </source>
</evidence>
<evidence type="ECO:0000256" key="4">
    <source>
        <dbReference type="ARBA" id="ARBA00023163"/>
    </source>
</evidence>
<dbReference type="SMART" id="SM00380">
    <property type="entry name" value="AP2"/>
    <property type="match status" value="1"/>
</dbReference>
<evidence type="ECO:0000256" key="2">
    <source>
        <dbReference type="ARBA" id="ARBA00023015"/>
    </source>
</evidence>
<sequence length="215" mass="24218">MRMFGDGMKIVESTAWPGLNKDVEFAVMVSTLQNVITGNIEPLQNDTFTTHHSNDLTVLALPDPEKCQECGFDGCLGCNFFAPPDERGKKRTRKRKYRGVRHRPWGKWAAEIRDPQKAVRLWLGTFDNAEAAARAYDRKAIEFRGIKAKLNFPLSDYTNETESSNIMGVRVKPTTSDLGESRKLKSKEKLHDAVDESELSKKKTAVAGEASRVRE</sequence>
<evidence type="ECO:0000259" key="8">
    <source>
        <dbReference type="PROSITE" id="PS51032"/>
    </source>
</evidence>
<evidence type="ECO:0000256" key="1">
    <source>
        <dbReference type="ARBA" id="ARBA00004123"/>
    </source>
</evidence>